<evidence type="ECO:0000313" key="2">
    <source>
        <dbReference type="EMBL" id="KAF1817316.1"/>
    </source>
</evidence>
<reference evidence="2 4" key="1">
    <citation type="submission" date="2020-01" db="EMBL/GenBank/DDBJ databases">
        <authorList>
            <consortium name="DOE Joint Genome Institute"/>
            <person name="Haridas S."/>
            <person name="Albert R."/>
            <person name="Binder M."/>
            <person name="Bloem J."/>
            <person name="Labutti K."/>
            <person name="Salamov A."/>
            <person name="Andreopoulos B."/>
            <person name="Baker S.E."/>
            <person name="Barry K."/>
            <person name="Bills G."/>
            <person name="Bluhm B.H."/>
            <person name="Cannon C."/>
            <person name="Castanera R."/>
            <person name="Culley D.E."/>
            <person name="Daum C."/>
            <person name="Ezra D."/>
            <person name="Gonzalez J.B."/>
            <person name="Henrissat B."/>
            <person name="Kuo A."/>
            <person name="Liang C."/>
            <person name="Lipzen A."/>
            <person name="Lutzoni F."/>
            <person name="Magnuson J."/>
            <person name="Mondo S."/>
            <person name="Nolan M."/>
            <person name="Ohm R."/>
            <person name="Pangilinan J."/>
            <person name="Park H.-J."/>
            <person name="Ramirez L."/>
            <person name="Alfaro M."/>
            <person name="Sun H."/>
            <person name="Tritt A."/>
            <person name="Yoshinaga Y."/>
            <person name="Zwiers L.-H."/>
            <person name="Turgeon B.G."/>
            <person name="Goodwin S.B."/>
            <person name="Spatafora J.W."/>
            <person name="Crous P.W."/>
            <person name="Grigoriev I.V."/>
        </authorList>
    </citation>
    <scope>NUCLEOTIDE SEQUENCE</scope>
    <source>
        <strain evidence="2 4">CBS 781.70</strain>
    </source>
</reference>
<dbReference type="RefSeq" id="XP_033538947.1">
    <property type="nucleotide sequence ID" value="XM_033682669.1"/>
</dbReference>
<reference evidence="4" key="3">
    <citation type="submission" date="2025-04" db="UniProtKB">
        <authorList>
            <consortium name="RefSeq"/>
        </authorList>
    </citation>
    <scope>IDENTIFICATION</scope>
    <source>
        <strain evidence="4">CBS 781.70</strain>
    </source>
</reference>
<keyword evidence="3" id="KW-1185">Reference proteome</keyword>
<name>A0A6G1GHA2_9PEZI</name>
<dbReference type="Proteomes" id="UP000504638">
    <property type="component" value="Unplaced"/>
</dbReference>
<gene>
    <name evidence="2 4" type="ORF">P152DRAFT_510573</name>
</gene>
<evidence type="ECO:0000313" key="4">
    <source>
        <dbReference type="RefSeq" id="XP_033538947.1"/>
    </source>
</evidence>
<reference evidence="4" key="2">
    <citation type="submission" date="2020-04" db="EMBL/GenBank/DDBJ databases">
        <authorList>
            <consortium name="NCBI Genome Project"/>
        </authorList>
    </citation>
    <scope>NUCLEOTIDE SEQUENCE</scope>
    <source>
        <strain evidence="4">CBS 781.70</strain>
    </source>
</reference>
<protein>
    <submittedName>
        <fullName evidence="2 4">Uncharacterized protein</fullName>
    </submittedName>
</protein>
<feature type="region of interest" description="Disordered" evidence="1">
    <location>
        <begin position="132"/>
        <end position="201"/>
    </location>
</feature>
<dbReference type="EMBL" id="ML975149">
    <property type="protein sequence ID" value="KAF1817316.1"/>
    <property type="molecule type" value="Genomic_DNA"/>
</dbReference>
<evidence type="ECO:0000256" key="1">
    <source>
        <dbReference type="SAM" id="MobiDB-lite"/>
    </source>
</evidence>
<dbReference type="AlphaFoldDB" id="A0A6G1GHA2"/>
<evidence type="ECO:0000313" key="3">
    <source>
        <dbReference type="Proteomes" id="UP000504638"/>
    </source>
</evidence>
<sequence length="201" mass="23226">MDRCYAPDWQWLIFREELSILANTYNQLQERIPKEQKPDGYYILLFGDLLEIRKALPQNQWICDDGHLISLGKALESYEHAQYQLKEEKQRKIQEKRRQALAKEAQEQERSQDRVIDLSLLFDAGNQTFTPHLKPCPAVDDAPQPIQEHQQPPVPQDISNLPEGSSPLKLPMPMPAIGDDDLTPTKRRQQGQKLVNQPVPL</sequence>
<organism evidence="2">
    <name type="scientific">Eremomyces bilateralis CBS 781.70</name>
    <dbReference type="NCBI Taxonomy" id="1392243"/>
    <lineage>
        <taxon>Eukaryota</taxon>
        <taxon>Fungi</taxon>
        <taxon>Dikarya</taxon>
        <taxon>Ascomycota</taxon>
        <taxon>Pezizomycotina</taxon>
        <taxon>Dothideomycetes</taxon>
        <taxon>Dothideomycetes incertae sedis</taxon>
        <taxon>Eremomycetales</taxon>
        <taxon>Eremomycetaceae</taxon>
        <taxon>Eremomyces</taxon>
    </lineage>
</organism>
<proteinExistence type="predicted"/>
<dbReference type="GeneID" id="54423239"/>
<accession>A0A6G1GHA2</accession>